<evidence type="ECO:0000313" key="2">
    <source>
        <dbReference type="EMBL" id="SFL45654.1"/>
    </source>
</evidence>
<dbReference type="EMBL" id="FOTS01000005">
    <property type="protein sequence ID" value="SFL45654.1"/>
    <property type="molecule type" value="Genomic_DNA"/>
</dbReference>
<dbReference type="AlphaFoldDB" id="A0A1I4HUB5"/>
<proteinExistence type="predicted"/>
<dbReference type="Proteomes" id="UP000199520">
    <property type="component" value="Unassembled WGS sequence"/>
</dbReference>
<organism evidence="2 3">
    <name type="scientific">Pelosinus propionicus DSM 13327</name>
    <dbReference type="NCBI Taxonomy" id="1123291"/>
    <lineage>
        <taxon>Bacteria</taxon>
        <taxon>Bacillati</taxon>
        <taxon>Bacillota</taxon>
        <taxon>Negativicutes</taxon>
        <taxon>Selenomonadales</taxon>
        <taxon>Sporomusaceae</taxon>
        <taxon>Pelosinus</taxon>
    </lineage>
</organism>
<name>A0A1I4HUB5_9FIRM</name>
<sequence length="194" mass="21889">MLKKKTKTAIVSFFCTYLMLGTAMAAPVKNLETGDLNVDFMIHNSSDSGNNYNFDYKITHTLTVGFEKTNWRSAGYKVNETYAQFNFGPSSRFIVGNAEMNSHNKSFLGAATTGILNEDWDYYASQVIGSHFRESQIGLSYKLTDDLKTNFTYRVGKFNDKKCDGFYWGLSYRFNMGGINKEDAGDDSNVMFGI</sequence>
<gene>
    <name evidence="2" type="ORF">SAMN04490355_100548</name>
</gene>
<dbReference type="RefSeq" id="WP_090933071.1">
    <property type="nucleotide sequence ID" value="NZ_FOTS01000005.1"/>
</dbReference>
<reference evidence="3" key="1">
    <citation type="submission" date="2016-10" db="EMBL/GenBank/DDBJ databases">
        <authorList>
            <person name="Varghese N."/>
            <person name="Submissions S."/>
        </authorList>
    </citation>
    <scope>NUCLEOTIDE SEQUENCE [LARGE SCALE GENOMIC DNA]</scope>
    <source>
        <strain evidence="3">DSM 13327</strain>
    </source>
</reference>
<evidence type="ECO:0000256" key="1">
    <source>
        <dbReference type="SAM" id="SignalP"/>
    </source>
</evidence>
<evidence type="ECO:0008006" key="4">
    <source>
        <dbReference type="Google" id="ProtNLM"/>
    </source>
</evidence>
<protein>
    <recommendedName>
        <fullName evidence="4">Outer membrane protein beta-barrel domain-containing protein</fullName>
    </recommendedName>
</protein>
<accession>A0A1I4HUB5</accession>
<keyword evidence="1" id="KW-0732">Signal</keyword>
<evidence type="ECO:0000313" key="3">
    <source>
        <dbReference type="Proteomes" id="UP000199520"/>
    </source>
</evidence>
<keyword evidence="3" id="KW-1185">Reference proteome</keyword>
<dbReference type="OrthoDB" id="5141876at2"/>
<feature type="chain" id="PRO_5011653156" description="Outer membrane protein beta-barrel domain-containing protein" evidence="1">
    <location>
        <begin position="26"/>
        <end position="194"/>
    </location>
</feature>
<feature type="signal peptide" evidence="1">
    <location>
        <begin position="1"/>
        <end position="25"/>
    </location>
</feature>